<feature type="coiled-coil region" evidence="1">
    <location>
        <begin position="135"/>
        <end position="187"/>
    </location>
</feature>
<organism evidence="2 3">
    <name type="scientific">Cardiocondyla obscurior</name>
    <dbReference type="NCBI Taxonomy" id="286306"/>
    <lineage>
        <taxon>Eukaryota</taxon>
        <taxon>Metazoa</taxon>
        <taxon>Ecdysozoa</taxon>
        <taxon>Arthropoda</taxon>
        <taxon>Hexapoda</taxon>
        <taxon>Insecta</taxon>
        <taxon>Pterygota</taxon>
        <taxon>Neoptera</taxon>
        <taxon>Endopterygota</taxon>
        <taxon>Hymenoptera</taxon>
        <taxon>Apocrita</taxon>
        <taxon>Aculeata</taxon>
        <taxon>Formicoidea</taxon>
        <taxon>Formicidae</taxon>
        <taxon>Myrmicinae</taxon>
        <taxon>Cardiocondyla</taxon>
    </lineage>
</organism>
<dbReference type="Proteomes" id="UP001430953">
    <property type="component" value="Unassembled WGS sequence"/>
</dbReference>
<dbReference type="AlphaFoldDB" id="A0AAW2GJF9"/>
<proteinExistence type="predicted"/>
<evidence type="ECO:0000313" key="3">
    <source>
        <dbReference type="Proteomes" id="UP001430953"/>
    </source>
</evidence>
<gene>
    <name evidence="2" type="ORF">PUN28_003204</name>
</gene>
<evidence type="ECO:0000256" key="1">
    <source>
        <dbReference type="SAM" id="Coils"/>
    </source>
</evidence>
<dbReference type="EMBL" id="JADYXP020000003">
    <property type="protein sequence ID" value="KAL0127805.1"/>
    <property type="molecule type" value="Genomic_DNA"/>
</dbReference>
<keyword evidence="1" id="KW-0175">Coiled coil</keyword>
<protein>
    <submittedName>
        <fullName evidence="2">Uncharacterized protein</fullName>
    </submittedName>
</protein>
<comment type="caution">
    <text evidence="2">The sequence shown here is derived from an EMBL/GenBank/DDBJ whole genome shotgun (WGS) entry which is preliminary data.</text>
</comment>
<name>A0AAW2GJF9_9HYME</name>
<accession>A0AAW2GJF9</accession>
<reference evidence="2 3" key="1">
    <citation type="submission" date="2023-03" db="EMBL/GenBank/DDBJ databases">
        <title>High recombination rates correlate with genetic variation in Cardiocondyla obscurior ants.</title>
        <authorList>
            <person name="Errbii M."/>
        </authorList>
    </citation>
    <scope>NUCLEOTIDE SEQUENCE [LARGE SCALE GENOMIC DNA]</scope>
    <source>
        <strain evidence="2">Alpha-2009</strain>
        <tissue evidence="2">Whole body</tissue>
    </source>
</reference>
<keyword evidence="3" id="KW-1185">Reference proteome</keyword>
<sequence>MATTWDDDFEIERWTVPSIVELLTESRKLSENIYLTEVEVQNIDKLLKLLNQCRRDNEDNIKKLLELGVEVTKVAGVDNGDELAAFDPESWLKSLTLTQLAELHDKICLLTSNMVQRDSSPAASDRSAINRDHSGDRLQADYDALNRRIAALQKQIAEKQIEAGWKLQELKRTLHLEQANLIQISDRMGLEKRRNLVLHLTMDLT</sequence>
<evidence type="ECO:0000313" key="2">
    <source>
        <dbReference type="EMBL" id="KAL0127805.1"/>
    </source>
</evidence>